<dbReference type="Proteomes" id="UP001244341">
    <property type="component" value="Chromosome 15b"/>
</dbReference>
<evidence type="ECO:0000313" key="1">
    <source>
        <dbReference type="EMBL" id="WIA22500.1"/>
    </source>
</evidence>
<organism evidence="1 2">
    <name type="scientific">Tetradesmus obliquus</name>
    <name type="common">Green alga</name>
    <name type="synonym">Acutodesmus obliquus</name>
    <dbReference type="NCBI Taxonomy" id="3088"/>
    <lineage>
        <taxon>Eukaryota</taxon>
        <taxon>Viridiplantae</taxon>
        <taxon>Chlorophyta</taxon>
        <taxon>core chlorophytes</taxon>
        <taxon>Chlorophyceae</taxon>
        <taxon>CS clade</taxon>
        <taxon>Sphaeropleales</taxon>
        <taxon>Scenedesmaceae</taxon>
        <taxon>Tetradesmus</taxon>
    </lineage>
</organism>
<accession>A0ABY8UMI3</accession>
<dbReference type="PANTHER" id="PTHR34801">
    <property type="entry name" value="EXPRESSED PROTEIN"/>
    <property type="match status" value="1"/>
</dbReference>
<dbReference type="EMBL" id="CP126222">
    <property type="protein sequence ID" value="WIA22500.1"/>
    <property type="molecule type" value="Genomic_DNA"/>
</dbReference>
<evidence type="ECO:0000313" key="2">
    <source>
        <dbReference type="Proteomes" id="UP001244341"/>
    </source>
</evidence>
<proteinExistence type="predicted"/>
<dbReference type="PANTHER" id="PTHR34801:SF2">
    <property type="entry name" value="EXPRESSED PROTEIN"/>
    <property type="match status" value="1"/>
</dbReference>
<name>A0ABY8UMI3_TETOB</name>
<dbReference type="InterPro" id="IPR010865">
    <property type="entry name" value="DUF1499"/>
</dbReference>
<sequence length="218" mass="24140">MALQSKASCTVRAPFTAARNVRSVRVVCSAQKPEKQPEFTKRELMLNSVNVGVLASLFNWGAVARPNTLGVQSYGPSIKTLGLCPPTPNCISTAEEMNDGDHYVPAWTYNPEDGRGRKGPISREQAMAELAEVVGSIKPDKFEPKIVKQTADYLYVEFQSPTFGFIDDVEFYFPPGNRSVVEYRSASRIGESDGNINRKRIKAIRQALEKKGWATTGY</sequence>
<keyword evidence="2" id="KW-1185">Reference proteome</keyword>
<dbReference type="Pfam" id="PF07386">
    <property type="entry name" value="DUF1499"/>
    <property type="match status" value="1"/>
</dbReference>
<protein>
    <recommendedName>
        <fullName evidence="3">DUF1499 domain-containing protein</fullName>
    </recommendedName>
</protein>
<reference evidence="1 2" key="1">
    <citation type="submission" date="2023-05" db="EMBL/GenBank/DDBJ databases">
        <title>A 100% complete, gapless, phased diploid assembly of the Scenedesmus obliquus UTEX 3031 genome.</title>
        <authorList>
            <person name="Biondi T.C."/>
            <person name="Hanschen E.R."/>
            <person name="Kwon T."/>
            <person name="Eng W."/>
            <person name="Kruse C.P.S."/>
            <person name="Koehler S.I."/>
            <person name="Kunde Y."/>
            <person name="Gleasner C.D."/>
            <person name="You Mak K.T."/>
            <person name="Polle J."/>
            <person name="Hovde B.T."/>
            <person name="Starkenburg S.R."/>
        </authorList>
    </citation>
    <scope>NUCLEOTIDE SEQUENCE [LARGE SCALE GENOMIC DNA]</scope>
    <source>
        <strain evidence="1 2">DOE0152z</strain>
    </source>
</reference>
<evidence type="ECO:0008006" key="3">
    <source>
        <dbReference type="Google" id="ProtNLM"/>
    </source>
</evidence>
<gene>
    <name evidence="1" type="ORF">OEZ85_000944</name>
</gene>